<dbReference type="Proteomes" id="UP000051442">
    <property type="component" value="Unassembled WGS sequence"/>
</dbReference>
<organism evidence="2 3">
    <name type="scientific">Secundilactobacillus similis DSM 23365 = JCM 2765</name>
    <dbReference type="NCBI Taxonomy" id="1423804"/>
    <lineage>
        <taxon>Bacteria</taxon>
        <taxon>Bacillati</taxon>
        <taxon>Bacillota</taxon>
        <taxon>Bacilli</taxon>
        <taxon>Lactobacillales</taxon>
        <taxon>Lactobacillaceae</taxon>
        <taxon>Secundilactobacillus</taxon>
    </lineage>
</organism>
<name>A0A0R2EHM0_9LACO</name>
<gene>
    <name evidence="2" type="ORF">FD14_GL002844</name>
</gene>
<dbReference type="SMART" id="SM00530">
    <property type="entry name" value="HTH_XRE"/>
    <property type="match status" value="1"/>
</dbReference>
<feature type="domain" description="HTH cro/C1-type" evidence="1">
    <location>
        <begin position="11"/>
        <end position="68"/>
    </location>
</feature>
<keyword evidence="3" id="KW-1185">Reference proteome</keyword>
<dbReference type="Pfam" id="PF13443">
    <property type="entry name" value="HTH_26"/>
    <property type="match status" value="1"/>
</dbReference>
<dbReference type="InterPro" id="IPR010982">
    <property type="entry name" value="Lambda_DNA-bd_dom_sf"/>
</dbReference>
<dbReference type="AlphaFoldDB" id="A0A0R2EHM0"/>
<accession>A0A0R2EHM0</accession>
<evidence type="ECO:0000259" key="1">
    <source>
        <dbReference type="PROSITE" id="PS50943"/>
    </source>
</evidence>
<dbReference type="PATRIC" id="fig|1423804.4.peg.3062"/>
<protein>
    <recommendedName>
        <fullName evidence="1">HTH cro/C1-type domain-containing protein</fullName>
    </recommendedName>
</protein>
<evidence type="ECO:0000313" key="3">
    <source>
        <dbReference type="Proteomes" id="UP000051442"/>
    </source>
</evidence>
<dbReference type="Gene3D" id="1.10.260.40">
    <property type="entry name" value="lambda repressor-like DNA-binding domains"/>
    <property type="match status" value="1"/>
</dbReference>
<dbReference type="EMBL" id="AYZM01000178">
    <property type="protein sequence ID" value="KRN15505.1"/>
    <property type="molecule type" value="Genomic_DNA"/>
</dbReference>
<reference evidence="2 3" key="1">
    <citation type="journal article" date="2015" name="Genome Announc.">
        <title>Expanding the biotechnology potential of lactobacilli through comparative genomics of 213 strains and associated genera.</title>
        <authorList>
            <person name="Sun Z."/>
            <person name="Harris H.M."/>
            <person name="McCann A."/>
            <person name="Guo C."/>
            <person name="Argimon S."/>
            <person name="Zhang W."/>
            <person name="Yang X."/>
            <person name="Jeffery I.B."/>
            <person name="Cooney J.C."/>
            <person name="Kagawa T.F."/>
            <person name="Liu W."/>
            <person name="Song Y."/>
            <person name="Salvetti E."/>
            <person name="Wrobel A."/>
            <person name="Rasinkangas P."/>
            <person name="Parkhill J."/>
            <person name="Rea M.C."/>
            <person name="O'Sullivan O."/>
            <person name="Ritari J."/>
            <person name="Douillard F.P."/>
            <person name="Paul Ross R."/>
            <person name="Yang R."/>
            <person name="Briner A.E."/>
            <person name="Felis G.E."/>
            <person name="de Vos W.M."/>
            <person name="Barrangou R."/>
            <person name="Klaenhammer T.R."/>
            <person name="Caufield P.W."/>
            <person name="Cui Y."/>
            <person name="Zhang H."/>
            <person name="O'Toole P.W."/>
        </authorList>
    </citation>
    <scope>NUCLEOTIDE SEQUENCE [LARGE SCALE GENOMIC DNA]</scope>
    <source>
        <strain evidence="2 3">DSM 23365</strain>
    </source>
</reference>
<comment type="caution">
    <text evidence="2">The sequence shown here is derived from an EMBL/GenBank/DDBJ whole genome shotgun (WGS) entry which is preliminary data.</text>
</comment>
<dbReference type="STRING" id="1423804.FD14_GL002844"/>
<proteinExistence type="predicted"/>
<dbReference type="SUPFAM" id="SSF47413">
    <property type="entry name" value="lambda repressor-like DNA-binding domains"/>
    <property type="match status" value="1"/>
</dbReference>
<dbReference type="GO" id="GO:0003677">
    <property type="term" value="F:DNA binding"/>
    <property type="evidence" value="ECO:0007669"/>
    <property type="project" value="InterPro"/>
</dbReference>
<dbReference type="PROSITE" id="PS50943">
    <property type="entry name" value="HTH_CROC1"/>
    <property type="match status" value="1"/>
</dbReference>
<evidence type="ECO:0000313" key="2">
    <source>
        <dbReference type="EMBL" id="KRN15505.1"/>
    </source>
</evidence>
<sequence length="320" mass="37521">MCGGVFLKNNLSKILEKEGMTVSELVELAHVGRTTVSQLKNSETIPEKTKIGILIDICKALNISISDLISIDSFSFEVVDFIPIYSSKNTGITVIKAVDDTSYFFTFLVTEIKRDISYEHRREMENETEKLEMNFENLLKKKGESAYFEDDDDDFDEKIRIIKEKYSDEYIEKMQKKAEITDFYFNKYPTKIVRVELTPMEEFEWNTITTKKSQLSKQLLKFTPLKPGAFDMTISNEQLIELTVDIENMLSQGNRDNVDNPRYSWHLYDTRDKEQRLKIFQRAKNQDRLKDLRSSVLESVKLEEAESKSKLLRLLHFYEK</sequence>
<dbReference type="InterPro" id="IPR001387">
    <property type="entry name" value="Cro/C1-type_HTH"/>
</dbReference>
<dbReference type="CDD" id="cd00093">
    <property type="entry name" value="HTH_XRE"/>
    <property type="match status" value="1"/>
</dbReference>